<dbReference type="InterPro" id="IPR011057">
    <property type="entry name" value="Mss4-like_sf"/>
</dbReference>
<protein>
    <recommendedName>
        <fullName evidence="4">CENP-V/GFA domain-containing protein</fullName>
    </recommendedName>
</protein>
<comment type="caution">
    <text evidence="5">The sequence shown here is derived from an EMBL/GenBank/DDBJ whole genome shotgun (WGS) entry which is preliminary data.</text>
</comment>
<dbReference type="Pfam" id="PF04828">
    <property type="entry name" value="GFA"/>
    <property type="match status" value="1"/>
</dbReference>
<accession>A0AAJ0BLL3</accession>
<dbReference type="GO" id="GO:0046872">
    <property type="term" value="F:metal ion binding"/>
    <property type="evidence" value="ECO:0007669"/>
    <property type="project" value="UniProtKB-KW"/>
</dbReference>
<keyword evidence="2" id="KW-0479">Metal-binding</keyword>
<dbReference type="GO" id="GO:0016846">
    <property type="term" value="F:carbon-sulfur lyase activity"/>
    <property type="evidence" value="ECO:0007669"/>
    <property type="project" value="InterPro"/>
</dbReference>
<proteinExistence type="inferred from homology"/>
<comment type="similarity">
    <text evidence="1">Belongs to the Gfa family.</text>
</comment>
<evidence type="ECO:0000259" key="4">
    <source>
        <dbReference type="Pfam" id="PF04828"/>
    </source>
</evidence>
<feature type="domain" description="CENP-V/GFA" evidence="4">
    <location>
        <begin position="4"/>
        <end position="84"/>
    </location>
</feature>
<name>A0AAJ0BLL3_9PEZI</name>
<dbReference type="SUPFAM" id="SSF51316">
    <property type="entry name" value="Mss4-like"/>
    <property type="match status" value="1"/>
</dbReference>
<evidence type="ECO:0000256" key="2">
    <source>
        <dbReference type="ARBA" id="ARBA00022723"/>
    </source>
</evidence>
<dbReference type="InterPro" id="IPR006913">
    <property type="entry name" value="CENP-V/GFA"/>
</dbReference>
<evidence type="ECO:0000313" key="6">
    <source>
        <dbReference type="Proteomes" id="UP001239445"/>
    </source>
</evidence>
<gene>
    <name evidence="5" type="ORF">QBC47DRAFT_371094</name>
</gene>
<dbReference type="EMBL" id="MU839828">
    <property type="protein sequence ID" value="KAK1759127.1"/>
    <property type="molecule type" value="Genomic_DNA"/>
</dbReference>
<dbReference type="AlphaFoldDB" id="A0AAJ0BLL3"/>
<dbReference type="Proteomes" id="UP001239445">
    <property type="component" value="Unassembled WGS sequence"/>
</dbReference>
<organism evidence="5 6">
    <name type="scientific">Echria macrotheca</name>
    <dbReference type="NCBI Taxonomy" id="438768"/>
    <lineage>
        <taxon>Eukaryota</taxon>
        <taxon>Fungi</taxon>
        <taxon>Dikarya</taxon>
        <taxon>Ascomycota</taxon>
        <taxon>Pezizomycotina</taxon>
        <taxon>Sordariomycetes</taxon>
        <taxon>Sordariomycetidae</taxon>
        <taxon>Sordariales</taxon>
        <taxon>Schizotheciaceae</taxon>
        <taxon>Echria</taxon>
    </lineage>
</organism>
<evidence type="ECO:0000256" key="3">
    <source>
        <dbReference type="ARBA" id="ARBA00022833"/>
    </source>
</evidence>
<evidence type="ECO:0000256" key="1">
    <source>
        <dbReference type="ARBA" id="ARBA00005495"/>
    </source>
</evidence>
<sequence length="127" mass="14073">MTPTLSCHCGRVTLTLPSLPPYINECHCTVCYKYGVLWGYFPRRDVDIKMSDGATLQKYVRTDEGSDGDISFNRCSHCGCIVCWFGETVPKGGFDGPEKMGVNCRMAAEGTLDGVELRVSRQPPKRS</sequence>
<keyword evidence="6" id="KW-1185">Reference proteome</keyword>
<keyword evidence="3" id="KW-0862">Zinc</keyword>
<reference evidence="5" key="1">
    <citation type="submission" date="2023-06" db="EMBL/GenBank/DDBJ databases">
        <title>Genome-scale phylogeny and comparative genomics of the fungal order Sordariales.</title>
        <authorList>
            <consortium name="Lawrence Berkeley National Laboratory"/>
            <person name="Hensen N."/>
            <person name="Bonometti L."/>
            <person name="Westerberg I."/>
            <person name="Brannstrom I.O."/>
            <person name="Guillou S."/>
            <person name="Cros-Aarteil S."/>
            <person name="Calhoun S."/>
            <person name="Haridas S."/>
            <person name="Kuo A."/>
            <person name="Mondo S."/>
            <person name="Pangilinan J."/>
            <person name="Riley R."/>
            <person name="Labutti K."/>
            <person name="Andreopoulos B."/>
            <person name="Lipzen A."/>
            <person name="Chen C."/>
            <person name="Yanf M."/>
            <person name="Daum C."/>
            <person name="Ng V."/>
            <person name="Clum A."/>
            <person name="Steindorff A."/>
            <person name="Ohm R."/>
            <person name="Martin F."/>
            <person name="Silar P."/>
            <person name="Natvig D."/>
            <person name="Lalanne C."/>
            <person name="Gautier V."/>
            <person name="Ament-Velasquez S.L."/>
            <person name="Kruys A."/>
            <person name="Hutchinson M.I."/>
            <person name="Powell A.J."/>
            <person name="Barry K."/>
            <person name="Miller A.N."/>
            <person name="Grigoriev I.V."/>
            <person name="Debuchy R."/>
            <person name="Gladieux P."/>
            <person name="Thoren M.H."/>
            <person name="Johannesson H."/>
        </authorList>
    </citation>
    <scope>NUCLEOTIDE SEQUENCE</scope>
    <source>
        <strain evidence="5">PSN4</strain>
    </source>
</reference>
<evidence type="ECO:0000313" key="5">
    <source>
        <dbReference type="EMBL" id="KAK1759127.1"/>
    </source>
</evidence>
<dbReference type="Gene3D" id="2.170.150.70">
    <property type="match status" value="1"/>
</dbReference>